<reference evidence="2 4" key="3">
    <citation type="journal article" date="2020" name="Int. J. Syst. Evol. Microbiol.">
        <title>Novel acetic acid bacteria from cider fermentations: Acetobacter conturbans sp. nov. and Acetobacter fallax sp. nov.</title>
        <authorList>
            <person name="Sombolestani A.S."/>
            <person name="Cleenwerck I."/>
            <person name="Cnockaert M."/>
            <person name="Borremans W."/>
            <person name="Wieme A.D."/>
            <person name="De Vuyst L."/>
            <person name="Vandamme P."/>
        </authorList>
    </citation>
    <scope>NUCLEOTIDE SEQUENCE [LARGE SCALE GENOMIC DNA]</scope>
    <source>
        <strain evidence="2 4">LMG 23848</strain>
    </source>
</reference>
<protein>
    <submittedName>
        <fullName evidence="1">Plasmid protein</fullName>
    </submittedName>
</protein>
<dbReference type="PATRIC" id="fig|431306.5.peg.2916"/>
<evidence type="ECO:0000313" key="4">
    <source>
        <dbReference type="Proteomes" id="UP000657200"/>
    </source>
</evidence>
<keyword evidence="4" id="KW-1185">Reference proteome</keyword>
<sequence>MSDGIAIAEKLVSPGKFAPSVFGDLAGVVEGIRQEAMSGSGSSYECYSMKFSRAIDRKSAQLPNDVGPALVELAQETGEYISELEQRELQLGCCEHGIDWGFCPAGCEEDYGDEPLEPEEITLETHPELYAELMAEL</sequence>
<accession>A0A0U5F7D6</accession>
<geneLocation type="plasmid" evidence="3">
    <name>1P</name>
</geneLocation>
<dbReference type="EMBL" id="WOTE01000011">
    <property type="protein sequence ID" value="NHO40443.1"/>
    <property type="molecule type" value="Genomic_DNA"/>
</dbReference>
<dbReference type="RefSeq" id="WP_059025002.1">
    <property type="nucleotide sequence ID" value="NZ_LN609303.1"/>
</dbReference>
<dbReference type="OrthoDB" id="8969741at2"/>
<dbReference type="Proteomes" id="UP000068250">
    <property type="component" value="Plasmid 1P"/>
</dbReference>
<proteinExistence type="predicted"/>
<dbReference type="Proteomes" id="UP000657200">
    <property type="component" value="Unassembled WGS sequence"/>
</dbReference>
<gene>
    <name evidence="1" type="ORF">AGA_1P179</name>
    <name evidence="2" type="ORF">GOB80_12305</name>
</gene>
<reference evidence="1" key="1">
    <citation type="submission" date="2014-09" db="EMBL/GenBank/DDBJ databases">
        <authorList>
            <person name="Magalhaes I.L.F."/>
            <person name="Oliveira U."/>
            <person name="Santos F.R."/>
            <person name="Vidigal T.H.D.A."/>
            <person name="Brescovit A.D."/>
            <person name="Santos A.J."/>
        </authorList>
    </citation>
    <scope>NUCLEOTIDE SEQUENCE</scope>
    <source>
        <strain evidence="1">LMG 23848T</strain>
    </source>
</reference>
<name>A0A0U5F7D6_9PROT</name>
<reference evidence="3" key="2">
    <citation type="submission" date="2014-09" db="EMBL/GenBank/DDBJ databases">
        <authorList>
            <person name="Illeghems K.G."/>
        </authorList>
    </citation>
    <scope>NUCLEOTIDE SEQUENCE [LARGE SCALE GENOMIC DNA]</scope>
    <source>
        <strain evidence="3">LMG 23848T</strain>
        <plasmid evidence="3">1P</plasmid>
    </source>
</reference>
<evidence type="ECO:0000313" key="1">
    <source>
        <dbReference type="EMBL" id="CEF57480.1"/>
    </source>
</evidence>
<evidence type="ECO:0000313" key="2">
    <source>
        <dbReference type="EMBL" id="NHO40443.1"/>
    </source>
</evidence>
<organism evidence="1 3">
    <name type="scientific">Acetobacter ghanensis</name>
    <dbReference type="NCBI Taxonomy" id="431306"/>
    <lineage>
        <taxon>Bacteria</taxon>
        <taxon>Pseudomonadati</taxon>
        <taxon>Pseudomonadota</taxon>
        <taxon>Alphaproteobacteria</taxon>
        <taxon>Acetobacterales</taxon>
        <taxon>Acetobacteraceae</taxon>
        <taxon>Acetobacter</taxon>
    </lineage>
</organism>
<dbReference type="EMBL" id="LN609303">
    <property type="protein sequence ID" value="CEF57480.1"/>
    <property type="molecule type" value="Genomic_DNA"/>
</dbReference>
<evidence type="ECO:0000313" key="3">
    <source>
        <dbReference type="Proteomes" id="UP000068250"/>
    </source>
</evidence>
<dbReference type="AlphaFoldDB" id="A0A0U5F7D6"/>